<evidence type="ECO:0000256" key="3">
    <source>
        <dbReference type="ARBA" id="ARBA00012662"/>
    </source>
</evidence>
<dbReference type="GO" id="GO:0004560">
    <property type="term" value="F:alpha-L-fucosidase activity"/>
    <property type="evidence" value="ECO:0007669"/>
    <property type="project" value="InterPro"/>
</dbReference>
<protein>
    <recommendedName>
        <fullName evidence="3">alpha-L-fucosidase</fullName>
        <ecNumber evidence="3">3.2.1.51</ecNumber>
    </recommendedName>
</protein>
<keyword evidence="9" id="KW-1185">Reference proteome</keyword>
<evidence type="ECO:0000256" key="4">
    <source>
        <dbReference type="ARBA" id="ARBA00022729"/>
    </source>
</evidence>
<dbReference type="InterPro" id="IPR000933">
    <property type="entry name" value="Glyco_hydro_29"/>
</dbReference>
<accession>A0AAC9RN91</accession>
<dbReference type="Pfam" id="PF01120">
    <property type="entry name" value="Alpha_L_fucos"/>
    <property type="match status" value="1"/>
</dbReference>
<keyword evidence="5" id="KW-0378">Hydrolase</keyword>
<dbReference type="RefSeq" id="WP_085237081.1">
    <property type="nucleotide sequence ID" value="NZ_PPRH01000052.1"/>
</dbReference>
<dbReference type="EC" id="3.2.1.51" evidence="3"/>
<dbReference type="Gene3D" id="3.20.20.80">
    <property type="entry name" value="Glycosidases"/>
    <property type="match status" value="1"/>
</dbReference>
<dbReference type="AlphaFoldDB" id="A0AAC9RN91"/>
<dbReference type="Gene3D" id="2.60.40.1180">
    <property type="entry name" value="Golgi alpha-mannosidase II"/>
    <property type="match status" value="1"/>
</dbReference>
<reference evidence="8 9" key="1">
    <citation type="submission" date="2017-04" db="EMBL/GenBank/DDBJ databases">
        <authorList>
            <person name="Veseli I.A."/>
            <person name="Tang C."/>
            <person name="Pombert J.-F."/>
        </authorList>
    </citation>
    <scope>NUCLEOTIDE SEQUENCE [LARGE SCALE GENOMIC DNA]</scope>
    <source>
        <strain evidence="8 9">ATCC 700373</strain>
    </source>
</reference>
<evidence type="ECO:0000256" key="2">
    <source>
        <dbReference type="ARBA" id="ARBA00007951"/>
    </source>
</evidence>
<dbReference type="InterPro" id="IPR013780">
    <property type="entry name" value="Glyco_hydro_b"/>
</dbReference>
<dbReference type="PIRSF" id="PIRSF001092">
    <property type="entry name" value="Alpha-L-fucosidase"/>
    <property type="match status" value="1"/>
</dbReference>
<dbReference type="InterPro" id="IPR017853">
    <property type="entry name" value="GH"/>
</dbReference>
<dbReference type="PRINTS" id="PR00741">
    <property type="entry name" value="GLHYDRLASE29"/>
</dbReference>
<dbReference type="GO" id="GO:0005764">
    <property type="term" value="C:lysosome"/>
    <property type="evidence" value="ECO:0007669"/>
    <property type="project" value="TreeGrafter"/>
</dbReference>
<name>A0AAC9RN91_9STAP</name>
<keyword evidence="6" id="KW-0326">Glycosidase</keyword>
<proteinExistence type="inferred from homology"/>
<dbReference type="PANTHER" id="PTHR10030">
    <property type="entry name" value="ALPHA-L-FUCOSIDASE"/>
    <property type="match status" value="1"/>
</dbReference>
<evidence type="ECO:0000256" key="1">
    <source>
        <dbReference type="ARBA" id="ARBA00004071"/>
    </source>
</evidence>
<dbReference type="EMBL" id="CP020773">
    <property type="protein sequence ID" value="ARJ50603.1"/>
    <property type="molecule type" value="Genomic_DNA"/>
</dbReference>
<dbReference type="InterPro" id="IPR057739">
    <property type="entry name" value="Glyco_hydro_29_N"/>
</dbReference>
<feature type="domain" description="Glycoside hydrolase family 29 N-terminal" evidence="7">
    <location>
        <begin position="3"/>
        <end position="362"/>
    </location>
</feature>
<organism evidence="8 9">
    <name type="scientific">Staphylococcus lutrae</name>
    <dbReference type="NCBI Taxonomy" id="155085"/>
    <lineage>
        <taxon>Bacteria</taxon>
        <taxon>Bacillati</taxon>
        <taxon>Bacillota</taxon>
        <taxon>Bacilli</taxon>
        <taxon>Bacillales</taxon>
        <taxon>Staphylococcaceae</taxon>
        <taxon>Staphylococcus</taxon>
    </lineage>
</organism>
<dbReference type="SMART" id="SM00812">
    <property type="entry name" value="Alpha_L_fucos"/>
    <property type="match status" value="1"/>
</dbReference>
<gene>
    <name evidence="8" type="ORF">B5P37_04360</name>
</gene>
<dbReference type="GO" id="GO:0016139">
    <property type="term" value="P:glycoside catabolic process"/>
    <property type="evidence" value="ECO:0007669"/>
    <property type="project" value="TreeGrafter"/>
</dbReference>
<evidence type="ECO:0000256" key="6">
    <source>
        <dbReference type="ARBA" id="ARBA00023295"/>
    </source>
</evidence>
<comment type="function">
    <text evidence="1">Alpha-L-fucosidase is responsible for hydrolyzing the alpha-1,6-linked fucose joined to the reducing-end N-acetylglucosamine of the carbohydrate moieties of glycoproteins.</text>
</comment>
<dbReference type="Proteomes" id="UP000242864">
    <property type="component" value="Chromosome"/>
</dbReference>
<dbReference type="PANTHER" id="PTHR10030:SF37">
    <property type="entry name" value="ALPHA-L-FUCOSIDASE-RELATED"/>
    <property type="match status" value="1"/>
</dbReference>
<dbReference type="KEGG" id="slz:B5P37_04360"/>
<evidence type="ECO:0000313" key="8">
    <source>
        <dbReference type="EMBL" id="ARJ50603.1"/>
    </source>
</evidence>
<evidence type="ECO:0000259" key="7">
    <source>
        <dbReference type="Pfam" id="PF01120"/>
    </source>
</evidence>
<dbReference type="SUPFAM" id="SSF51445">
    <property type="entry name" value="(Trans)glycosidases"/>
    <property type="match status" value="1"/>
</dbReference>
<comment type="similarity">
    <text evidence="2">Belongs to the glycosyl hydrolase 29 family.</text>
</comment>
<evidence type="ECO:0000256" key="5">
    <source>
        <dbReference type="ARBA" id="ARBA00022801"/>
    </source>
</evidence>
<dbReference type="GO" id="GO:0006004">
    <property type="term" value="P:fucose metabolic process"/>
    <property type="evidence" value="ECO:0007669"/>
    <property type="project" value="InterPro"/>
</dbReference>
<dbReference type="InterPro" id="IPR016286">
    <property type="entry name" value="FUC_metazoa-typ"/>
</dbReference>
<sequence length="457" mass="53255">MYYTPSWESLKQHPLPQWFDDAKFGIFIHWGPYSVPHWANTEGKFGEIDRDLHFTLNPYSEWYLNTLRIAGSPTAKHHEETYGKDFEYERFADLWKAEKWDPEAWASLFEKAGAKYVVLTTMHHDGFNLWPSRYNQEYSVATKGPKRDLVGELTEAVRQKNMKMGHYYSGGLNWRFTFEPIVTFEDVKYVRPITYDFADYAFKQFAELIEKYQPDILWNDIGWPDKGLEDVKHLFAYYYNKVPEGVVNDRWHIEKNAPNWNHPPEAFETWEDFDTKEYSNDHQAAQKKWEYTRGMGYSFAFNSNEGDEETISEEELVTLLIEVVSKNGNLLLNVGPRPDGTLPEIQVERLHQLGDWLAINGEGIYGTRPSAQPSVQLNNQTHVYFTQKEDVTYAFLTGQIDETVTIQLDQLKQVKHVEALNSADEVDVLIDGSNVTLKWLHKASTVAHGFKLIHEDE</sequence>
<keyword evidence="4" id="KW-0732">Signal</keyword>
<evidence type="ECO:0000313" key="9">
    <source>
        <dbReference type="Proteomes" id="UP000242864"/>
    </source>
</evidence>